<dbReference type="GO" id="GO:0005935">
    <property type="term" value="C:cellular bud neck"/>
    <property type="evidence" value="ECO:0007669"/>
    <property type="project" value="UniProtKB-SubCell"/>
</dbReference>
<dbReference type="PROSITE" id="PS00675">
    <property type="entry name" value="SIGMA54_INTERACT_1"/>
    <property type="match status" value="1"/>
</dbReference>
<evidence type="ECO:0000256" key="5">
    <source>
        <dbReference type="SAM" id="Coils"/>
    </source>
</evidence>
<evidence type="ECO:0000256" key="3">
    <source>
        <dbReference type="ARBA" id="ARBA00023134"/>
    </source>
</evidence>
<evidence type="ECO:0000256" key="4">
    <source>
        <dbReference type="RuleBase" id="RU004560"/>
    </source>
</evidence>
<dbReference type="PROSITE" id="PS51719">
    <property type="entry name" value="G_SEPTIN"/>
    <property type="match status" value="1"/>
</dbReference>
<sequence length="435" mass="49711">MVTTKSIQQYSVIPTTEEIRRRKIHQKGIQFCLLVLGESGSGKYTFVNNLCGRNVFEEDDYVLDAQQAHLEPGFDVFSKQIQLRENNATPINLDLLLVPGLGDNIDNSSIPDQINAYLDTQFELVFNEENRIKRQAKSVDTRPHLCLYFVRATSRGLREFDVMLMKTICTKVNLLPVISKADLLTPDELVLNKKLIQKDIRDNGIKIYDFGDDKLTDVMSIDNCYSLVDKATSDLAAASMAASKDERKVLRGFNKDSPTLDDLAYNEETKIRDIVPFSLVCSNEEVCRRDIGYGEDEDVDTTCHVRRYLWGDVVVEDFRSSDFIFLKNIILGSHLQDLKDHTHNALYENYRSMKLIEQEEAHGDANMSEVYGLKREISNSRGSVYSGHGVVSKAAEGEALLKKKMEEQQKLIQYYERELSEMKRMLGKDMPEMKI</sequence>
<keyword evidence="8" id="KW-1185">Reference proteome</keyword>
<dbReference type="AlphaFoldDB" id="A0A1E5R362"/>
<comment type="similarity">
    <text evidence="4">Belongs to the TRAFAC class TrmE-Era-EngA-EngB-Septin-like GTPase superfamily. Septin GTPase family.</text>
</comment>
<dbReference type="CDD" id="cd01850">
    <property type="entry name" value="CDC_Septin"/>
    <property type="match status" value="1"/>
</dbReference>
<evidence type="ECO:0000313" key="7">
    <source>
        <dbReference type="EMBL" id="OEJ81345.1"/>
    </source>
</evidence>
<gene>
    <name evidence="7" type="ORF">AWRI3578_g3767</name>
</gene>
<keyword evidence="2 4" id="KW-0547">Nucleotide-binding</keyword>
<comment type="subcellular location">
    <subcellularLocation>
        <location evidence="1">Bud neck</location>
    </subcellularLocation>
</comment>
<dbReference type="InterPro" id="IPR030379">
    <property type="entry name" value="G_SEPTIN_dom"/>
</dbReference>
<dbReference type="InterPro" id="IPR027417">
    <property type="entry name" value="P-loop_NTPase"/>
</dbReference>
<evidence type="ECO:0000256" key="1">
    <source>
        <dbReference type="ARBA" id="ARBA00004266"/>
    </source>
</evidence>
<dbReference type="EMBL" id="LPNL01000009">
    <property type="protein sequence ID" value="OEJ81345.1"/>
    <property type="molecule type" value="Genomic_DNA"/>
</dbReference>
<reference evidence="8" key="1">
    <citation type="journal article" date="2016" name="Genome Announc.">
        <title>Genome sequences of three species of Hanseniaspora isolated from spontaneous wine fermentations.</title>
        <authorList>
            <person name="Sternes P.R."/>
            <person name="Lee D."/>
            <person name="Kutyna D.R."/>
            <person name="Borneman A.R."/>
        </authorList>
    </citation>
    <scope>NUCLEOTIDE SEQUENCE [LARGE SCALE GENOMIC DNA]</scope>
    <source>
        <strain evidence="8">AWRI3578</strain>
    </source>
</reference>
<comment type="caution">
    <text evidence="7">The sequence shown here is derived from an EMBL/GenBank/DDBJ whole genome shotgun (WGS) entry which is preliminary data.</text>
</comment>
<dbReference type="PIRSF" id="PIRSF006698">
    <property type="entry name" value="Septin"/>
    <property type="match status" value="1"/>
</dbReference>
<dbReference type="GO" id="GO:0031105">
    <property type="term" value="C:septin complex"/>
    <property type="evidence" value="ECO:0007669"/>
    <property type="project" value="UniProtKB-ARBA"/>
</dbReference>
<dbReference type="PANTHER" id="PTHR18884">
    <property type="entry name" value="SEPTIN"/>
    <property type="match status" value="1"/>
</dbReference>
<organism evidence="7 8">
    <name type="scientific">Hanseniaspora opuntiae</name>
    <dbReference type="NCBI Taxonomy" id="211096"/>
    <lineage>
        <taxon>Eukaryota</taxon>
        <taxon>Fungi</taxon>
        <taxon>Dikarya</taxon>
        <taxon>Ascomycota</taxon>
        <taxon>Saccharomycotina</taxon>
        <taxon>Saccharomycetes</taxon>
        <taxon>Saccharomycodales</taxon>
        <taxon>Saccharomycodaceae</taxon>
        <taxon>Hanseniaspora</taxon>
    </lineage>
</organism>
<dbReference type="SUPFAM" id="SSF52540">
    <property type="entry name" value="P-loop containing nucleoside triphosphate hydrolases"/>
    <property type="match status" value="1"/>
</dbReference>
<feature type="domain" description="Septin-type G" evidence="6">
    <location>
        <begin position="27"/>
        <end position="357"/>
    </location>
</feature>
<feature type="coiled-coil region" evidence="5">
    <location>
        <begin position="398"/>
        <end position="425"/>
    </location>
</feature>
<name>A0A1E5R362_9ASCO</name>
<dbReference type="Pfam" id="PF00735">
    <property type="entry name" value="Septin"/>
    <property type="match status" value="1"/>
</dbReference>
<dbReference type="InterPro" id="IPR025662">
    <property type="entry name" value="Sigma_54_int_dom_ATP-bd_1"/>
</dbReference>
<dbReference type="Gene3D" id="3.40.50.300">
    <property type="entry name" value="P-loop containing nucleotide triphosphate hydrolases"/>
    <property type="match status" value="1"/>
</dbReference>
<keyword evidence="5" id="KW-0175">Coiled coil</keyword>
<dbReference type="GO" id="GO:0005525">
    <property type="term" value="F:GTP binding"/>
    <property type="evidence" value="ECO:0007669"/>
    <property type="project" value="UniProtKB-KW"/>
</dbReference>
<dbReference type="InterPro" id="IPR016491">
    <property type="entry name" value="Septin"/>
</dbReference>
<accession>A0A1E5R362</accession>
<dbReference type="Proteomes" id="UP000095605">
    <property type="component" value="Unassembled WGS sequence"/>
</dbReference>
<evidence type="ECO:0000259" key="6">
    <source>
        <dbReference type="PROSITE" id="PS51719"/>
    </source>
</evidence>
<keyword evidence="3 4" id="KW-0342">GTP-binding</keyword>
<protein>
    <submittedName>
        <fullName evidence="7">Sporulation-regulated protein 28</fullName>
    </submittedName>
</protein>
<evidence type="ECO:0000313" key="8">
    <source>
        <dbReference type="Proteomes" id="UP000095605"/>
    </source>
</evidence>
<proteinExistence type="inferred from homology"/>
<evidence type="ECO:0000256" key="2">
    <source>
        <dbReference type="ARBA" id="ARBA00022741"/>
    </source>
</evidence>
<dbReference type="OrthoDB" id="416553at2759"/>